<dbReference type="EMBL" id="UOGD01000352">
    <property type="protein sequence ID" value="VAX26643.1"/>
    <property type="molecule type" value="Genomic_DNA"/>
</dbReference>
<keyword evidence="1" id="KW-0812">Transmembrane</keyword>
<evidence type="ECO:0000256" key="1">
    <source>
        <dbReference type="SAM" id="Phobius"/>
    </source>
</evidence>
<dbReference type="AlphaFoldDB" id="A0A3B1CPQ0"/>
<evidence type="ECO:0000313" key="2">
    <source>
        <dbReference type="EMBL" id="VAX26643.1"/>
    </source>
</evidence>
<keyword evidence="1" id="KW-0472">Membrane</keyword>
<name>A0A3B1CPQ0_9ZZZZ</name>
<evidence type="ECO:0008006" key="3">
    <source>
        <dbReference type="Google" id="ProtNLM"/>
    </source>
</evidence>
<dbReference type="Gene3D" id="3.40.50.10610">
    <property type="entry name" value="ABC-type transport auxiliary lipoprotein component"/>
    <property type="match status" value="1"/>
</dbReference>
<dbReference type="PROSITE" id="PS51257">
    <property type="entry name" value="PROKAR_LIPOPROTEIN"/>
    <property type="match status" value="1"/>
</dbReference>
<keyword evidence="1" id="KW-1133">Transmembrane helix</keyword>
<dbReference type="InterPro" id="IPR014094">
    <property type="entry name" value="LpoB"/>
</dbReference>
<feature type="transmembrane region" description="Helical" evidence="1">
    <location>
        <begin position="7"/>
        <end position="26"/>
    </location>
</feature>
<sequence>MKKQISITVYSTFVIMLIFFGCSTTPKTEKEQVQPTSIKSTVWDKNDSETISDSLILSALKADWKKNFSKKGKPIVVVGRIENKSGKDIDVSLLAKDIERSLINSGEVSFIADKPKREVIRTNRKNESDFPDNKKFKKYLKSLKADFFITGDINSNVDSSVVPIEKMYTMNLEIINAKNASVVWKGSQSLTK</sequence>
<accession>A0A3B1CPQ0</accession>
<proteinExistence type="predicted"/>
<protein>
    <recommendedName>
        <fullName evidence="3">Penicillin-binding protein activator LpoB</fullName>
    </recommendedName>
</protein>
<dbReference type="Pfam" id="PF13036">
    <property type="entry name" value="LpoB"/>
    <property type="match status" value="1"/>
</dbReference>
<gene>
    <name evidence="2" type="ORF">MNBD_IGNAVI01-113</name>
</gene>
<organism evidence="2">
    <name type="scientific">hydrothermal vent metagenome</name>
    <dbReference type="NCBI Taxonomy" id="652676"/>
    <lineage>
        <taxon>unclassified sequences</taxon>
        <taxon>metagenomes</taxon>
        <taxon>ecological metagenomes</taxon>
    </lineage>
</organism>
<reference evidence="2" key="1">
    <citation type="submission" date="2018-06" db="EMBL/GenBank/DDBJ databases">
        <authorList>
            <person name="Zhirakovskaya E."/>
        </authorList>
    </citation>
    <scope>NUCLEOTIDE SEQUENCE</scope>
</reference>